<organism evidence="2 3">
    <name type="scientific">Rhizobium tropici</name>
    <dbReference type="NCBI Taxonomy" id="398"/>
    <lineage>
        <taxon>Bacteria</taxon>
        <taxon>Pseudomonadati</taxon>
        <taxon>Pseudomonadota</taxon>
        <taxon>Alphaproteobacteria</taxon>
        <taxon>Hyphomicrobiales</taxon>
        <taxon>Rhizobiaceae</taxon>
        <taxon>Rhizobium/Agrobacterium group</taxon>
        <taxon>Rhizobium</taxon>
    </lineage>
</organism>
<evidence type="ECO:0000256" key="1">
    <source>
        <dbReference type="SAM" id="MobiDB-lite"/>
    </source>
</evidence>
<dbReference type="EMBL" id="JACHBF010000008">
    <property type="protein sequence ID" value="MBB6492858.1"/>
    <property type="molecule type" value="Genomic_DNA"/>
</dbReference>
<sequence length="158" mass="16993">MIIGRERLNQRINDMAPNVERYAAQAKMAAGTELAEAIRQLAPRGATLEYAESIDADLLASRPAQEQVGTSKTKDPSAVGIFAEFIWRFLEFGTAPHNTAKGGGTVAGKKQAAAGGGNMHPGTAAQPHVFTTYRAMKPRIKRKIMAAVSRGVREAMKK</sequence>
<evidence type="ECO:0000313" key="3">
    <source>
        <dbReference type="Proteomes" id="UP000526625"/>
    </source>
</evidence>
<protein>
    <recommendedName>
        <fullName evidence="4">HK97 gp10 family phage protein</fullName>
    </recommendedName>
</protein>
<keyword evidence="3" id="KW-1185">Reference proteome</keyword>
<dbReference type="RefSeq" id="WP_244441448.1">
    <property type="nucleotide sequence ID" value="NZ_JAADZA010000025.1"/>
</dbReference>
<proteinExistence type="predicted"/>
<name>A0ABR6R110_RHITR</name>
<feature type="region of interest" description="Disordered" evidence="1">
    <location>
        <begin position="101"/>
        <end position="125"/>
    </location>
</feature>
<accession>A0ABR6R110</accession>
<gene>
    <name evidence="2" type="ORF">GGD45_003266</name>
</gene>
<evidence type="ECO:0008006" key="4">
    <source>
        <dbReference type="Google" id="ProtNLM"/>
    </source>
</evidence>
<reference evidence="2 3" key="1">
    <citation type="submission" date="2020-08" db="EMBL/GenBank/DDBJ databases">
        <title>Genomic Encyclopedia of Type Strains, Phase IV (KMG-V): Genome sequencing to study the core and pangenomes of soil and plant-associated prokaryotes.</title>
        <authorList>
            <person name="Whitman W."/>
        </authorList>
    </citation>
    <scope>NUCLEOTIDE SEQUENCE [LARGE SCALE GENOMIC DNA]</scope>
    <source>
        <strain evidence="2 3">SEMIA 4059</strain>
    </source>
</reference>
<evidence type="ECO:0000313" key="2">
    <source>
        <dbReference type="EMBL" id="MBB6492858.1"/>
    </source>
</evidence>
<comment type="caution">
    <text evidence="2">The sequence shown here is derived from an EMBL/GenBank/DDBJ whole genome shotgun (WGS) entry which is preliminary data.</text>
</comment>
<dbReference type="Proteomes" id="UP000526625">
    <property type="component" value="Unassembled WGS sequence"/>
</dbReference>